<sequence length="113" mass="12535">MSIAEVGCCGAYCGTCKVFKQNLCKGCKLGYGPGERDLNKAKCAMKVCCLRRALSSCADCAEYETCSTLAAFYAHAGYKYRKYREAAAFIRAHGYEEFLRFADDWNGAYGKLE</sequence>
<dbReference type="EMBL" id="VSSQ01007018">
    <property type="protein sequence ID" value="MPM34584.1"/>
    <property type="molecule type" value="Genomic_DNA"/>
</dbReference>
<reference evidence="1" key="1">
    <citation type="submission" date="2019-08" db="EMBL/GenBank/DDBJ databases">
        <authorList>
            <person name="Kucharzyk K."/>
            <person name="Murdoch R.W."/>
            <person name="Higgins S."/>
            <person name="Loffler F."/>
        </authorList>
    </citation>
    <scope>NUCLEOTIDE SEQUENCE</scope>
</reference>
<comment type="caution">
    <text evidence="1">The sequence shown here is derived from an EMBL/GenBank/DDBJ whole genome shotgun (WGS) entry which is preliminary data.</text>
</comment>
<proteinExistence type="predicted"/>
<dbReference type="AlphaFoldDB" id="A0A644Z9E9"/>
<name>A0A644Z9E9_9ZZZZ</name>
<evidence type="ECO:0000313" key="1">
    <source>
        <dbReference type="EMBL" id="MPM34584.1"/>
    </source>
</evidence>
<evidence type="ECO:0008006" key="2">
    <source>
        <dbReference type="Google" id="ProtNLM"/>
    </source>
</evidence>
<accession>A0A644Z9E9</accession>
<gene>
    <name evidence="1" type="ORF">SDC9_81170</name>
</gene>
<protein>
    <recommendedName>
        <fullName evidence="2">DUF3795 domain-containing protein</fullName>
    </recommendedName>
</protein>
<organism evidence="1">
    <name type="scientific">bioreactor metagenome</name>
    <dbReference type="NCBI Taxonomy" id="1076179"/>
    <lineage>
        <taxon>unclassified sequences</taxon>
        <taxon>metagenomes</taxon>
        <taxon>ecological metagenomes</taxon>
    </lineage>
</organism>